<dbReference type="Gene3D" id="3.50.30.30">
    <property type="match status" value="1"/>
</dbReference>
<dbReference type="PROSITE" id="PS51318">
    <property type="entry name" value="TAT"/>
    <property type="match status" value="1"/>
</dbReference>
<dbReference type="SUPFAM" id="SSF52025">
    <property type="entry name" value="PA domain"/>
    <property type="match status" value="1"/>
</dbReference>
<dbReference type="Pfam" id="PF02225">
    <property type="entry name" value="PA"/>
    <property type="match status" value="1"/>
</dbReference>
<organism evidence="4 5">
    <name type="scientific">Nocardiopsis composta</name>
    <dbReference type="NCBI Taxonomy" id="157465"/>
    <lineage>
        <taxon>Bacteria</taxon>
        <taxon>Bacillati</taxon>
        <taxon>Actinomycetota</taxon>
        <taxon>Actinomycetes</taxon>
        <taxon>Streptosporangiales</taxon>
        <taxon>Nocardiopsidaceae</taxon>
        <taxon>Nocardiopsis</taxon>
    </lineage>
</organism>
<sequence>MRRNPDTSPRRTSPVRRRVLAGGTGLAAALALGIGPAAPASADSAGLDELVTVDAVRGHLENFQTIADYNGGNRATNTPGYDVAANYVIDQLEQAGYKPEKQSYDFELWREKTDPVFAQTAPEQRDYVEEEDFLTMTYSPAGEVEAGVVPVDTDGTDSGCTADDFADFPAGQIALMKRGTCAFSEKVQLAADAGASAAIVYNSGASEAPEDQDVFSGTLETEGAIPAVGTSHPVGAELAAAEGAEARLEIDASVEEKTSYNIIADASGGAEDNVVVVGAHLDGVPEGAGINDNASGSGALLETAIQFAELDAKPKNKVRFAWWGTEEEGLIGSTEYVAGLSEKELDDLGLYLNFDMIGSPNFGRFIYDGRGELPGSGTPPAGSAAIQKLFEDYYDKQGLVTEPTEFSGRSDYAAFMEAGIPSGGLFSGGDGVKTEEQAEWYGGTPGEDYDPNYHTAADDIDNISWTSVEQLSAGMAYAVESYSVSTLPVNGRVRTLDATESFSFDKRGEEWVR</sequence>
<dbReference type="SUPFAM" id="SSF53187">
    <property type="entry name" value="Zn-dependent exopeptidases"/>
    <property type="match status" value="1"/>
</dbReference>
<dbReference type="RefSeq" id="WP_184392222.1">
    <property type="nucleotide sequence ID" value="NZ_BAAAJD010000100.1"/>
</dbReference>
<reference evidence="4 5" key="1">
    <citation type="submission" date="2020-08" db="EMBL/GenBank/DDBJ databases">
        <title>Sequencing the genomes of 1000 actinobacteria strains.</title>
        <authorList>
            <person name="Klenk H.-P."/>
        </authorList>
    </citation>
    <scope>NUCLEOTIDE SEQUENCE [LARGE SCALE GENOMIC DNA]</scope>
    <source>
        <strain evidence="4 5">DSM 44551</strain>
    </source>
</reference>
<dbReference type="Proteomes" id="UP000572635">
    <property type="component" value="Unassembled WGS sequence"/>
</dbReference>
<dbReference type="PANTHER" id="PTHR12147:SF26">
    <property type="entry name" value="PEPTIDASE M28 DOMAIN-CONTAINING PROTEIN"/>
    <property type="match status" value="1"/>
</dbReference>
<dbReference type="InterPro" id="IPR045175">
    <property type="entry name" value="M28_fam"/>
</dbReference>
<evidence type="ECO:0000256" key="1">
    <source>
        <dbReference type="SAM" id="SignalP"/>
    </source>
</evidence>
<accession>A0A7W8QLK9</accession>
<evidence type="ECO:0000259" key="3">
    <source>
        <dbReference type="Pfam" id="PF04389"/>
    </source>
</evidence>
<protein>
    <submittedName>
        <fullName evidence="4">Zn-dependent M28 family amino/carboxypeptidase</fullName>
    </submittedName>
</protein>
<dbReference type="InterPro" id="IPR006311">
    <property type="entry name" value="TAT_signal"/>
</dbReference>
<gene>
    <name evidence="4" type="ORF">HDA36_002776</name>
</gene>
<feature type="domain" description="Peptidase M28" evidence="3">
    <location>
        <begin position="261"/>
        <end position="478"/>
    </location>
</feature>
<dbReference type="InterPro" id="IPR007484">
    <property type="entry name" value="Peptidase_M28"/>
</dbReference>
<name>A0A7W8QLK9_9ACTN</name>
<dbReference type="PANTHER" id="PTHR12147">
    <property type="entry name" value="METALLOPEPTIDASE M28 FAMILY MEMBER"/>
    <property type="match status" value="1"/>
</dbReference>
<evidence type="ECO:0000259" key="2">
    <source>
        <dbReference type="Pfam" id="PF02225"/>
    </source>
</evidence>
<dbReference type="InterPro" id="IPR003137">
    <property type="entry name" value="PA_domain"/>
</dbReference>
<comment type="caution">
    <text evidence="4">The sequence shown here is derived from an EMBL/GenBank/DDBJ whole genome shotgun (WGS) entry which is preliminary data.</text>
</comment>
<dbReference type="EMBL" id="JACHDB010000001">
    <property type="protein sequence ID" value="MBB5432692.1"/>
    <property type="molecule type" value="Genomic_DNA"/>
</dbReference>
<keyword evidence="4" id="KW-0378">Hydrolase</keyword>
<evidence type="ECO:0000313" key="5">
    <source>
        <dbReference type="Proteomes" id="UP000572635"/>
    </source>
</evidence>
<evidence type="ECO:0000313" key="4">
    <source>
        <dbReference type="EMBL" id="MBB5432692.1"/>
    </source>
</evidence>
<dbReference type="GO" id="GO:0006508">
    <property type="term" value="P:proteolysis"/>
    <property type="evidence" value="ECO:0007669"/>
    <property type="project" value="InterPro"/>
</dbReference>
<dbReference type="AlphaFoldDB" id="A0A7W8QLK9"/>
<dbReference type="Gene3D" id="3.40.630.10">
    <property type="entry name" value="Zn peptidases"/>
    <property type="match status" value="1"/>
</dbReference>
<dbReference type="InterPro" id="IPR046450">
    <property type="entry name" value="PA_dom_sf"/>
</dbReference>
<feature type="domain" description="PA" evidence="2">
    <location>
        <begin position="148"/>
        <end position="238"/>
    </location>
</feature>
<dbReference type="Pfam" id="PF04389">
    <property type="entry name" value="Peptidase_M28"/>
    <property type="match status" value="1"/>
</dbReference>
<keyword evidence="5" id="KW-1185">Reference proteome</keyword>
<dbReference type="GO" id="GO:0004180">
    <property type="term" value="F:carboxypeptidase activity"/>
    <property type="evidence" value="ECO:0007669"/>
    <property type="project" value="UniProtKB-KW"/>
</dbReference>
<feature type="chain" id="PRO_5031020294" evidence="1">
    <location>
        <begin position="43"/>
        <end position="513"/>
    </location>
</feature>
<keyword evidence="4" id="KW-0121">Carboxypeptidase</keyword>
<feature type="signal peptide" evidence="1">
    <location>
        <begin position="1"/>
        <end position="42"/>
    </location>
</feature>
<keyword evidence="4" id="KW-0645">Protease</keyword>
<proteinExistence type="predicted"/>
<dbReference type="GO" id="GO:0008235">
    <property type="term" value="F:metalloexopeptidase activity"/>
    <property type="evidence" value="ECO:0007669"/>
    <property type="project" value="InterPro"/>
</dbReference>
<keyword evidence="1" id="KW-0732">Signal</keyword>